<name>A0A4R3V581_9BURK</name>
<dbReference type="InterPro" id="IPR009937">
    <property type="entry name" value="Phage_holin_3_6"/>
</dbReference>
<keyword evidence="3" id="KW-1185">Reference proteome</keyword>
<feature type="transmembrane region" description="Helical" evidence="1">
    <location>
        <begin position="72"/>
        <end position="93"/>
    </location>
</feature>
<reference evidence="2 3" key="1">
    <citation type="submission" date="2019-03" db="EMBL/GenBank/DDBJ databases">
        <title>Genomic Encyclopedia of Type Strains, Phase IV (KMG-IV): sequencing the most valuable type-strain genomes for metagenomic binning, comparative biology and taxonomic classification.</title>
        <authorList>
            <person name="Goeker M."/>
        </authorList>
    </citation>
    <scope>NUCLEOTIDE SEQUENCE [LARGE SCALE GENOMIC DNA]</scope>
    <source>
        <strain evidence="2 3">DSM 100048</strain>
    </source>
</reference>
<dbReference type="Proteomes" id="UP000294692">
    <property type="component" value="Unassembled WGS sequence"/>
</dbReference>
<keyword evidence="1" id="KW-0472">Membrane</keyword>
<gene>
    <name evidence="2" type="ORF">EV686_105168</name>
</gene>
<comment type="caution">
    <text evidence="2">The sequence shown here is derived from an EMBL/GenBank/DDBJ whole genome shotgun (WGS) entry which is preliminary data.</text>
</comment>
<dbReference type="RefSeq" id="WP_132477130.1">
    <property type="nucleotide sequence ID" value="NZ_JBHRVM010000001.1"/>
</dbReference>
<evidence type="ECO:0000256" key="1">
    <source>
        <dbReference type="SAM" id="Phobius"/>
    </source>
</evidence>
<dbReference type="AlphaFoldDB" id="A0A4R3V581"/>
<keyword evidence="1" id="KW-0812">Transmembrane</keyword>
<feature type="transmembrane region" description="Helical" evidence="1">
    <location>
        <begin position="40"/>
        <end position="66"/>
    </location>
</feature>
<evidence type="ECO:0000313" key="3">
    <source>
        <dbReference type="Proteomes" id="UP000294692"/>
    </source>
</evidence>
<dbReference type="Pfam" id="PF07332">
    <property type="entry name" value="Phage_holin_3_6"/>
    <property type="match status" value="1"/>
</dbReference>
<proteinExistence type="predicted"/>
<accession>A0A4R3V581</accession>
<protein>
    <submittedName>
        <fullName evidence="2">Putative membrane protein YqjE</fullName>
    </submittedName>
</protein>
<organism evidence="2 3">
    <name type="scientific">Paracandidimonas soli</name>
    <dbReference type="NCBI Taxonomy" id="1917182"/>
    <lineage>
        <taxon>Bacteria</taxon>
        <taxon>Pseudomonadati</taxon>
        <taxon>Pseudomonadota</taxon>
        <taxon>Betaproteobacteria</taxon>
        <taxon>Burkholderiales</taxon>
        <taxon>Alcaligenaceae</taxon>
        <taxon>Paracandidimonas</taxon>
    </lineage>
</organism>
<sequence length="140" mass="15304">MALRESIGDVVSTLGCILRTRLELFSLEAAGQRVHLTRSLALVLVGGLLLTLALLVFTLTIALLFWQTDYRYWALGLLTAAYAVSGACILLHVRKSFLEQPAPFSATLEELRQDLALLDRLRSSDDDDDEIADGAGRAGE</sequence>
<dbReference type="EMBL" id="SMBX01000005">
    <property type="protein sequence ID" value="TCU98468.1"/>
    <property type="molecule type" value="Genomic_DNA"/>
</dbReference>
<evidence type="ECO:0000313" key="2">
    <source>
        <dbReference type="EMBL" id="TCU98468.1"/>
    </source>
</evidence>
<keyword evidence="1" id="KW-1133">Transmembrane helix</keyword>
<dbReference type="OrthoDB" id="8642121at2"/>